<dbReference type="EMBL" id="JAQOSP010000001">
    <property type="protein sequence ID" value="MDJ1167818.1"/>
    <property type="molecule type" value="Genomic_DNA"/>
</dbReference>
<keyword evidence="2" id="KW-1185">Reference proteome</keyword>
<evidence type="ECO:0000313" key="2">
    <source>
        <dbReference type="Proteomes" id="UP001235303"/>
    </source>
</evidence>
<reference evidence="1 2" key="1">
    <citation type="submission" date="2023-01" db="EMBL/GenBank/DDBJ databases">
        <title>Novel diversity within Roseofilum (Cyanobacteria; Desertifilaceae) from marine benthic mats with descriptions of four novel species.</title>
        <authorList>
            <person name="Wang Y."/>
            <person name="Berthold D.E."/>
            <person name="Hu J."/>
            <person name="Lefler F.W."/>
            <person name="Laughinghouse H.D. IV."/>
        </authorList>
    </citation>
    <scope>NUCLEOTIDE SEQUENCE [LARGE SCALE GENOMIC DNA]</scope>
    <source>
        <strain evidence="1 2">BLCC-M154</strain>
    </source>
</reference>
<protein>
    <recommendedName>
        <fullName evidence="3">SpoVT-AbrB domain-containing protein</fullName>
    </recommendedName>
</protein>
<dbReference type="Proteomes" id="UP001235303">
    <property type="component" value="Unassembled WGS sequence"/>
</dbReference>
<gene>
    <name evidence="1" type="ORF">PMG71_00075</name>
</gene>
<name>A0ABT7ALP5_9CYAN</name>
<dbReference type="RefSeq" id="WP_283751586.1">
    <property type="nucleotide sequence ID" value="NZ_JAQOSP010000001.1"/>
</dbReference>
<accession>A0ABT7ALP5</accession>
<organism evidence="1 2">
    <name type="scientific">Roseofilum acuticapitatum BLCC-M154</name>
    <dbReference type="NCBI Taxonomy" id="3022444"/>
    <lineage>
        <taxon>Bacteria</taxon>
        <taxon>Bacillati</taxon>
        <taxon>Cyanobacteriota</taxon>
        <taxon>Cyanophyceae</taxon>
        <taxon>Desertifilales</taxon>
        <taxon>Desertifilaceae</taxon>
        <taxon>Roseofilum</taxon>
        <taxon>Roseofilum acuticapitatum</taxon>
    </lineage>
</organism>
<evidence type="ECO:0000313" key="1">
    <source>
        <dbReference type="EMBL" id="MDJ1167818.1"/>
    </source>
</evidence>
<proteinExistence type="predicted"/>
<evidence type="ECO:0008006" key="3">
    <source>
        <dbReference type="Google" id="ProtNLM"/>
    </source>
</evidence>
<sequence length="73" mass="8436">MANTVEFKARIKQGIIEIPEEYQQELREENEVTVIVLKQSKRISQTGMIAELTRNPIPVPGVHKLTRDEIHQL</sequence>
<comment type="caution">
    <text evidence="1">The sequence shown here is derived from an EMBL/GenBank/DDBJ whole genome shotgun (WGS) entry which is preliminary data.</text>
</comment>